<keyword evidence="1" id="KW-0472">Membrane</keyword>
<evidence type="ECO:0000313" key="2">
    <source>
        <dbReference type="EMBL" id="PZT55630.1"/>
    </source>
</evidence>
<organism evidence="2 3">
    <name type="scientific">Paenibacillus silvae</name>
    <dbReference type="NCBI Taxonomy" id="1325358"/>
    <lineage>
        <taxon>Bacteria</taxon>
        <taxon>Bacillati</taxon>
        <taxon>Bacillota</taxon>
        <taxon>Bacilli</taxon>
        <taxon>Bacillales</taxon>
        <taxon>Paenibacillaceae</taxon>
        <taxon>Paenibacillus</taxon>
    </lineage>
</organism>
<dbReference type="AlphaFoldDB" id="A0A2W6P7I2"/>
<protein>
    <recommendedName>
        <fullName evidence="4">DUF4359 domain-containing protein</fullName>
    </recommendedName>
</protein>
<evidence type="ECO:0000313" key="3">
    <source>
        <dbReference type="Proteomes" id="UP000249204"/>
    </source>
</evidence>
<gene>
    <name evidence="2" type="ORF">DN757_11135</name>
</gene>
<dbReference type="Proteomes" id="UP000249204">
    <property type="component" value="Unassembled WGS sequence"/>
</dbReference>
<accession>A0A2W6P7I2</accession>
<reference evidence="2 3" key="1">
    <citation type="submission" date="2018-06" db="EMBL/GenBank/DDBJ databases">
        <title>Isolation of heavy metals resistant Paenibacillus silvae NC2 from Gold-Copper mine in ZiJin, China.</title>
        <authorList>
            <person name="Xu J."/>
            <person name="Mazhar H.S."/>
            <person name="Rensing C."/>
        </authorList>
    </citation>
    <scope>NUCLEOTIDE SEQUENCE [LARGE SCALE GENOMIC DNA]</scope>
    <source>
        <strain evidence="2 3">NC2</strain>
    </source>
</reference>
<keyword evidence="1" id="KW-1133">Transmembrane helix</keyword>
<sequence>MGNQDGYNYSDKRKGYKFWIIIGVILLLLAVTNPSKDDYAKWVVHSSIEESSNEWVNAGISLLGGPVIQGITTQKNLVFASIFKMDIGIETTSVLGFGKRFFIRLP</sequence>
<dbReference type="EMBL" id="QKWW01000028">
    <property type="protein sequence ID" value="PZT55630.1"/>
    <property type="molecule type" value="Genomic_DNA"/>
</dbReference>
<keyword evidence="1" id="KW-0812">Transmembrane</keyword>
<comment type="caution">
    <text evidence="2">The sequence shown here is derived from an EMBL/GenBank/DDBJ whole genome shotgun (WGS) entry which is preliminary data.</text>
</comment>
<evidence type="ECO:0008006" key="4">
    <source>
        <dbReference type="Google" id="ProtNLM"/>
    </source>
</evidence>
<proteinExistence type="predicted"/>
<evidence type="ECO:0000256" key="1">
    <source>
        <dbReference type="SAM" id="Phobius"/>
    </source>
</evidence>
<feature type="transmembrane region" description="Helical" evidence="1">
    <location>
        <begin position="16"/>
        <end position="32"/>
    </location>
</feature>
<dbReference type="RefSeq" id="WP_111270310.1">
    <property type="nucleotide sequence ID" value="NZ_QKWW01000028.1"/>
</dbReference>
<name>A0A2W6P7I2_9BACL</name>